<dbReference type="EMBL" id="LBTJ01000010">
    <property type="protein sequence ID" value="KKQ38444.1"/>
    <property type="molecule type" value="Genomic_DNA"/>
</dbReference>
<evidence type="ECO:0000313" key="2">
    <source>
        <dbReference type="EMBL" id="KKQ38444.1"/>
    </source>
</evidence>
<dbReference type="PATRIC" id="fig|1618481.3.peg.310"/>
<dbReference type="AlphaFoldDB" id="A0A0G0JNF9"/>
<comment type="caution">
    <text evidence="2">The sequence shown here is derived from an EMBL/GenBank/DDBJ whole genome shotgun (WGS) entry which is preliminary data.</text>
</comment>
<evidence type="ECO:0000313" key="3">
    <source>
        <dbReference type="Proteomes" id="UP000034471"/>
    </source>
</evidence>
<dbReference type="InterPro" id="IPR043502">
    <property type="entry name" value="DNA/RNA_pol_sf"/>
</dbReference>
<organism evidence="2 3">
    <name type="scientific">Candidatus Roizmanbacteria bacterium GW2011_GWA2_37_7</name>
    <dbReference type="NCBI Taxonomy" id="1618481"/>
    <lineage>
        <taxon>Bacteria</taxon>
        <taxon>Candidatus Roizmaniibacteriota</taxon>
    </lineage>
</organism>
<evidence type="ECO:0000259" key="1">
    <source>
        <dbReference type="PROSITE" id="PS50878"/>
    </source>
</evidence>
<dbReference type="STRING" id="1618481.US54_C0010G0025"/>
<gene>
    <name evidence="2" type="ORF">US54_C0010G0025</name>
</gene>
<dbReference type="PANTHER" id="PTHR34047">
    <property type="entry name" value="NUCLEAR INTRON MATURASE 1, MITOCHONDRIAL-RELATED"/>
    <property type="match status" value="1"/>
</dbReference>
<dbReference type="GO" id="GO:0003964">
    <property type="term" value="F:RNA-directed DNA polymerase activity"/>
    <property type="evidence" value="ECO:0007669"/>
    <property type="project" value="UniProtKB-KW"/>
</dbReference>
<feature type="domain" description="Reverse transcriptase" evidence="1">
    <location>
        <begin position="1"/>
        <end position="288"/>
    </location>
</feature>
<dbReference type="Proteomes" id="UP000034471">
    <property type="component" value="Unassembled WGS sequence"/>
</dbReference>
<reference evidence="2 3" key="1">
    <citation type="journal article" date="2015" name="Nature">
        <title>rRNA introns, odd ribosomes, and small enigmatic genomes across a large radiation of phyla.</title>
        <authorList>
            <person name="Brown C.T."/>
            <person name="Hug L.A."/>
            <person name="Thomas B.C."/>
            <person name="Sharon I."/>
            <person name="Castelle C.J."/>
            <person name="Singh A."/>
            <person name="Wilkins M.J."/>
            <person name="Williams K.H."/>
            <person name="Banfield J.F."/>
        </authorList>
    </citation>
    <scope>NUCLEOTIDE SEQUENCE [LARGE SCALE GENOMIC DNA]</scope>
</reference>
<dbReference type="PANTHER" id="PTHR34047:SF8">
    <property type="entry name" value="PROTEIN YKFC"/>
    <property type="match status" value="1"/>
</dbReference>
<sequence length="351" mass="41380">MERFMYEIISSFNNLLQAYYQSRKCKRYKASILQFGFFLESNLLKLRQELVSEQYLPSPYVYFRVHDPKERNIAAPAFRDRVVQHTLIDYIEPLFDRQFIFDSYACRKSKGTLVGLKRVKKFLQSARSISGSQTPLYSLQMDISKYFANISWTVLLPVIFKTIHCPKTRRLIEKIVTEHRCFNLSKAPFDVVSPSLRKGLPIGNLTSQLFANMYLNELDQFVKHVLHVRWYARYMDDFLIIHPDKSYLHTIKAHIQAFLQEKLHLILSERKVILSNTKNGVPFVGYRIFYDHILIRGNTLSHMQKKLKRRTKAYKYGALSTSSYRSSRASICGHIRHADSFCLRKRLALWK</sequence>
<dbReference type="PROSITE" id="PS50878">
    <property type="entry name" value="RT_POL"/>
    <property type="match status" value="1"/>
</dbReference>
<dbReference type="CDD" id="cd01651">
    <property type="entry name" value="RT_G2_intron"/>
    <property type="match status" value="1"/>
</dbReference>
<accession>A0A0G0JNF9</accession>
<dbReference type="InterPro" id="IPR000477">
    <property type="entry name" value="RT_dom"/>
</dbReference>
<dbReference type="Pfam" id="PF00078">
    <property type="entry name" value="RVT_1"/>
    <property type="match status" value="1"/>
</dbReference>
<name>A0A0G0JNF9_9BACT</name>
<keyword evidence="2" id="KW-0695">RNA-directed DNA polymerase</keyword>
<keyword evidence="2" id="KW-0548">Nucleotidyltransferase</keyword>
<keyword evidence="2" id="KW-0808">Transferase</keyword>
<protein>
    <submittedName>
        <fullName evidence="2">RNA-directed DNA polymerase (Reverse transcriptase)</fullName>
    </submittedName>
</protein>
<dbReference type="SUPFAM" id="SSF56672">
    <property type="entry name" value="DNA/RNA polymerases"/>
    <property type="match status" value="1"/>
</dbReference>
<proteinExistence type="predicted"/>
<dbReference type="InterPro" id="IPR051083">
    <property type="entry name" value="GrpII_Intron_Splice-Mob/Def"/>
</dbReference>